<dbReference type="SUPFAM" id="SSF56436">
    <property type="entry name" value="C-type lectin-like"/>
    <property type="match status" value="1"/>
</dbReference>
<dbReference type="GO" id="GO:0004197">
    <property type="term" value="F:cysteine-type endopeptidase activity"/>
    <property type="evidence" value="ECO:0007669"/>
    <property type="project" value="InterPro"/>
</dbReference>
<dbReference type="InterPro" id="IPR051043">
    <property type="entry name" value="Sulfatase_Mod_Factor_Kinase"/>
</dbReference>
<protein>
    <submittedName>
        <fullName evidence="3">SUMF1/EgtB/PvdO family nonheme iron enzyme</fullName>
    </submittedName>
</protein>
<gene>
    <name evidence="3" type="ORF">BLE401_03020</name>
</gene>
<dbReference type="STRING" id="288004.AL038_03020"/>
<dbReference type="RefSeq" id="WP_062148827.1">
    <property type="nucleotide sequence ID" value="NZ_CP012373.2"/>
</dbReference>
<accession>A0A2N9YJ13</accession>
<dbReference type="EMBL" id="CP018889">
    <property type="protein sequence ID" value="AUI70512.2"/>
    <property type="molecule type" value="Genomic_DNA"/>
</dbReference>
<organism evidence="3 4">
    <name type="scientific">Beggiatoa leptomitoformis</name>
    <dbReference type="NCBI Taxonomy" id="288004"/>
    <lineage>
        <taxon>Bacteria</taxon>
        <taxon>Pseudomonadati</taxon>
        <taxon>Pseudomonadota</taxon>
        <taxon>Gammaproteobacteria</taxon>
        <taxon>Thiotrichales</taxon>
        <taxon>Thiotrichaceae</taxon>
        <taxon>Beggiatoa</taxon>
    </lineage>
</organism>
<dbReference type="InterPro" id="IPR011600">
    <property type="entry name" value="Pept_C14_caspase"/>
</dbReference>
<sequence>MIRYGLLSLLILTSPIVQAVDKYALVIGIGNYSDGWQLTNPVNDAEDVSVALKNVGFRVTKLVDVDKRQINQEIQNFASSLQNGDVALFFFSGHGFSGENIDRRMTNFLVGSFDESVRTETALQEKSVDVQFVIRSLRERNRGGINIVVLDACRNIPERFRREQKGFFNDGLVSLGKYERFVINYATQPLQVALGNDKSRNSAYTKYFIRGLQNNALINKNITEFFNEVGLQMVEEFGEKQTPVVEAPPIRFCLANCETLTISPAPAIPEQLPQPLPKTITNSLGMELVLIPAGSFMMGSNDGSPDEKPVHKVKIDKPFYMGKYEVTVGEFRTFIAESGYKTEAEKGDGCYGWTGSSWEKKKEYNWKWLGFKQEENHPVACVSWNDAVAYTEWLSQKTGKTYRLPTEAEWEYAARGGSLGKWYFGDDESQLENYAWYGDNSGNQTHAVGQKRSNQYGLYDMAGNVWEWTCSDYTSNGYDGSELVLSKNSNKDKTLRGGSWSYYSDNARSANRADYAPTIKGNYVGFRLVVISP</sequence>
<evidence type="ECO:0000313" key="3">
    <source>
        <dbReference type="EMBL" id="AUI70512.2"/>
    </source>
</evidence>
<dbReference type="Pfam" id="PF03781">
    <property type="entry name" value="FGE-sulfatase"/>
    <property type="match status" value="1"/>
</dbReference>
<proteinExistence type="predicted"/>
<evidence type="ECO:0000256" key="1">
    <source>
        <dbReference type="SAM" id="SignalP"/>
    </source>
</evidence>
<dbReference type="SUPFAM" id="SSF52129">
    <property type="entry name" value="Caspase-like"/>
    <property type="match status" value="1"/>
</dbReference>
<dbReference type="InterPro" id="IPR042095">
    <property type="entry name" value="SUMF_sf"/>
</dbReference>
<dbReference type="GO" id="GO:0006508">
    <property type="term" value="P:proteolysis"/>
    <property type="evidence" value="ECO:0007669"/>
    <property type="project" value="InterPro"/>
</dbReference>
<feature type="chain" id="PRO_5024908006" evidence="1">
    <location>
        <begin position="20"/>
        <end position="533"/>
    </location>
</feature>
<dbReference type="Gene3D" id="3.40.50.1460">
    <property type="match status" value="1"/>
</dbReference>
<dbReference type="PROSITE" id="PS50208">
    <property type="entry name" value="CASPASE_P20"/>
    <property type="match status" value="1"/>
</dbReference>
<dbReference type="GO" id="GO:0120147">
    <property type="term" value="F:formylglycine-generating oxidase activity"/>
    <property type="evidence" value="ECO:0007669"/>
    <property type="project" value="TreeGrafter"/>
</dbReference>
<dbReference type="InterPro" id="IPR001309">
    <property type="entry name" value="Pept_C14_p20"/>
</dbReference>
<keyword evidence="1" id="KW-0732">Signal</keyword>
<name>A0A2N9YJ13_9GAMM</name>
<dbReference type="Gene3D" id="3.90.1580.10">
    <property type="entry name" value="paralog of FGE (formylglycine-generating enzyme)"/>
    <property type="match status" value="1"/>
</dbReference>
<dbReference type="Pfam" id="PF00656">
    <property type="entry name" value="Peptidase_C14"/>
    <property type="match status" value="1"/>
</dbReference>
<dbReference type="Proteomes" id="UP000234271">
    <property type="component" value="Chromosome"/>
</dbReference>
<feature type="signal peptide" evidence="1">
    <location>
        <begin position="1"/>
        <end position="19"/>
    </location>
</feature>
<dbReference type="PANTHER" id="PTHR23150">
    <property type="entry name" value="SULFATASE MODIFYING FACTOR 1, 2"/>
    <property type="match status" value="1"/>
</dbReference>
<reference evidence="4" key="1">
    <citation type="submission" date="2016-12" db="EMBL/GenBank/DDBJ databases">
        <title>Complete Genome Sequence of Beggiatoa leptomitiformis D-401.</title>
        <authorList>
            <person name="Fomenkov A."/>
            <person name="Vincze T."/>
            <person name="Grabovich M."/>
            <person name="Anton B.P."/>
            <person name="Dubinina G."/>
            <person name="Orlova M."/>
            <person name="Belousova E."/>
            <person name="Roberts R.J."/>
        </authorList>
    </citation>
    <scope>NUCLEOTIDE SEQUENCE [LARGE SCALE GENOMIC DNA]</scope>
    <source>
        <strain evidence="4">D-401</strain>
    </source>
</reference>
<dbReference type="InterPro" id="IPR005532">
    <property type="entry name" value="SUMF_dom"/>
</dbReference>
<dbReference type="OrthoDB" id="9768004at2"/>
<evidence type="ECO:0000313" key="4">
    <source>
        <dbReference type="Proteomes" id="UP000234271"/>
    </source>
</evidence>
<feature type="domain" description="Caspase family p20" evidence="2">
    <location>
        <begin position="20"/>
        <end position="154"/>
    </location>
</feature>
<dbReference type="InterPro" id="IPR016187">
    <property type="entry name" value="CTDL_fold"/>
</dbReference>
<dbReference type="PANTHER" id="PTHR23150:SF19">
    <property type="entry name" value="FORMYLGLYCINE-GENERATING ENZYME"/>
    <property type="match status" value="1"/>
</dbReference>
<evidence type="ECO:0000259" key="2">
    <source>
        <dbReference type="PROSITE" id="PS50208"/>
    </source>
</evidence>
<dbReference type="InterPro" id="IPR029030">
    <property type="entry name" value="Caspase-like_dom_sf"/>
</dbReference>
<keyword evidence="4" id="KW-1185">Reference proteome</keyword>
<dbReference type="AlphaFoldDB" id="A0A2N9YJ13"/>